<evidence type="ECO:0000256" key="3">
    <source>
        <dbReference type="ARBA" id="ARBA00022443"/>
    </source>
</evidence>
<evidence type="ECO:0000256" key="8">
    <source>
        <dbReference type="PROSITE-ProRule" id="PRU00168"/>
    </source>
</evidence>
<evidence type="ECO:0000256" key="6">
    <source>
        <dbReference type="ARBA" id="ARBA00023239"/>
    </source>
</evidence>
<dbReference type="CDD" id="cd06224">
    <property type="entry name" value="REM"/>
    <property type="match status" value="1"/>
</dbReference>
<evidence type="ECO:0000259" key="14">
    <source>
        <dbReference type="PROSITE" id="PS50212"/>
    </source>
</evidence>
<feature type="compositionally biased region" description="Low complexity" evidence="10">
    <location>
        <begin position="1149"/>
        <end position="1164"/>
    </location>
</feature>
<dbReference type="PANTHER" id="PTHR45677">
    <property type="entry name" value="GLUTAMATE DECARBOXYLASE-RELATED"/>
    <property type="match status" value="1"/>
</dbReference>
<feature type="compositionally biased region" description="Polar residues" evidence="10">
    <location>
        <begin position="1139"/>
        <end position="1148"/>
    </location>
</feature>
<dbReference type="Gene3D" id="3.40.640.10">
    <property type="entry name" value="Type I PLP-dependent aspartate aminotransferase-like (Major domain)"/>
    <property type="match status" value="1"/>
</dbReference>
<dbReference type="Pfam" id="PF00617">
    <property type="entry name" value="RasGEF"/>
    <property type="match status" value="1"/>
</dbReference>
<dbReference type="GO" id="GO:0030170">
    <property type="term" value="F:pyridoxal phosphate binding"/>
    <property type="evidence" value="ECO:0007669"/>
    <property type="project" value="InterPro"/>
</dbReference>
<keyword evidence="16" id="KW-1185">Reference proteome</keyword>
<sequence length="1697" mass="189700">MVATKDVDDAQELEEMLKLMKELIIDYVRQGRNETKPVVAYQDPLQLYKAMDFSLPIKGAGIEGTFELIKSTLKYSVNSWNPRFMDKLYAGTNPIGVISELLLAVLNSNVHVYHVSPVFTLMEIEVTKAVGQLLNMGDNSGGLLCPGGSASNLLAMVTARNKMFPMIKSEGYFPRPMNPAATYGKLTVFTSLHSHYSIDKSAQVMGLGTDNIIKVPVDDIGRMRVDELEKMIVYSLEKGETPFFINATAGTTVLGAFDPIRQISAIAKKYKCWLHVDGSWGGSAVFSDKVRRERDWFDGSELADTFTMNPHKLLGVPLQCSMLITRHQGHLLFAKANSLRADYLFHGNSYDLGAGTIGCGRRPDAAKVFLAWKYYGQQGLGARVDRALASADEFTQIVRQRTSFVLVKEPSPFLQICFWFVPPGLEEKRIDLSIVTREIHRRVNQSGEFMVDHAPLAGKSDFFRIVVNAPAVSLHRDLERLLDTIEEVNATIDWKSVLVQALYSFESNDPSSLKFDEGDFIDVLTKSPSGWWDGWCNGNRGWFPSNYVKVIDEYGSTGPVSPTTTPPITATATPLPPTGPKNASRRVSSQTELFDDRVGSSGNEGNKRTSLPPNWSIQNREDGSASYYFNTITGEMRSTYPYDDSASFYEGESDEDSATSSIDSNSRSDSALEVNYLPTSEESIVSDHSLKDIQQQQGKWIQRTTPQGLPFFYNLSTHETAWHADSQEQQGSPKVQPRLPSSNATSPTSASTKYPFQPSPSFDNNEILTWNKLSTHITLTINNLIASAKNSQRSLYKKYAARIVEAVRFMLVASGTISKESLHIKTSNVLRSHHRAMMASMSKLVLSAQLCAEGTVHDISKLLSDCHELLVAVRNFISTCESIPVEINNFDPHLISSPQDENKAPWDTSAAVRRQNSISSASGSIMDSRIRAKYELQPDLIEILDAYGTSMQESMESLMANLTRHSDSRCSLAVLLFTQYRNFGNQNGQFLSIIEDIDFDGVIQSPHMKDLAIAKQKLFDGLGSLFIKMQSMTDKTVPMETATSEMLQAARSIIEAIRLVCDRMADLVKEKKDLGKIVENTSSNRSSLLGSTDKDTSLGDFLHNSTGSHDLSFDLSLSSSITLKTPSLTSTEDLKKRSQSLSVDTVQPSNSSSTATKASNRSSAPITENAPTLMAEALKNRAHTLTETQSKHTSAKLKQFFGDDLPDPNAAASDTAPASPSDAAVGGSASTLGQGARKVSATPSNVSANTSVSVHEDEQRYLQYDYSANEIVFTVEGSVKGGTLRALVERMTLHDYLDMNFNSTFLLTYRSFCTSMELLELLEARYNIQPPADLTPEELEIWVAKKQKLIRLRVFNVLKIWLEQYYYEEDSVILDRLLHFTNTSIKDTLSFSAYQLERLIQKRKEACKDLKKLVITQQQDSPDPILPKNLKKFRLMDLDAIEMARQLTLMDFKLYSSIKPVECLDKAWSRDTTPNDDQHTPVARNIQASIDYCNQVTTWVSDEILSQSEVKRRSALIKYWVNVAERCRALNNFNTCMAILSAFDNSAVGRLKRTWEMVGARTNHIVANIRKLMGASRNFNQYRALIHSVNPPCIPFLGIYLQDLTFIEDGNPNFLKTSKDLINFAKRAKTAEVIREIQQYQTMGYQFRAVDEIQTFILDSLHSSRDEDQLYKESLKLEPKERDDEKITRLLQESGFL</sequence>
<feature type="domain" description="N-terminal Ras-GEF" evidence="14">
    <location>
        <begin position="1275"/>
        <end position="1404"/>
    </location>
</feature>
<dbReference type="Pfam" id="PF00618">
    <property type="entry name" value="RasGEF_N"/>
    <property type="match status" value="1"/>
</dbReference>
<dbReference type="InterPro" id="IPR019804">
    <property type="entry name" value="Ras_G-nucl-exch_fac_CS"/>
</dbReference>
<keyword evidence="5 7" id="KW-0663">Pyridoxal phosphate</keyword>
<feature type="compositionally biased region" description="Polar residues" evidence="10">
    <location>
        <begin position="600"/>
        <end position="618"/>
    </location>
</feature>
<gene>
    <name evidence="15" type="primary">PARPA_13500.1 scaffold 46870</name>
</gene>
<dbReference type="FunFam" id="2.30.30.40:FF:000072">
    <property type="entry name" value="Unconventional Myosin IB"/>
    <property type="match status" value="1"/>
</dbReference>
<evidence type="ECO:0000256" key="5">
    <source>
        <dbReference type="ARBA" id="ARBA00022898"/>
    </source>
</evidence>
<keyword evidence="8" id="KW-0344">Guanine-nucleotide releasing factor</keyword>
<dbReference type="PROSITE" id="PS50212">
    <property type="entry name" value="RASGEF_NTER"/>
    <property type="match status" value="1"/>
</dbReference>
<feature type="compositionally biased region" description="Low complexity" evidence="10">
    <location>
        <begin position="1207"/>
        <end position="1224"/>
    </location>
</feature>
<dbReference type="Gene3D" id="3.90.1150.170">
    <property type="match status" value="1"/>
</dbReference>
<dbReference type="SMART" id="SM00456">
    <property type="entry name" value="WW"/>
    <property type="match status" value="2"/>
</dbReference>
<dbReference type="InterPro" id="IPR002129">
    <property type="entry name" value="PyrdxlP-dep_de-COase"/>
</dbReference>
<evidence type="ECO:0000256" key="1">
    <source>
        <dbReference type="ARBA" id="ARBA00001933"/>
    </source>
</evidence>
<dbReference type="PANTHER" id="PTHR45677:SF8">
    <property type="entry name" value="CYSTEINE SULFINIC ACID DECARBOXYLASE"/>
    <property type="match status" value="1"/>
</dbReference>
<dbReference type="Gene3D" id="1.20.870.10">
    <property type="entry name" value="Son of sevenless (SoS) protein Chain: S domain 1"/>
    <property type="match status" value="1"/>
</dbReference>
<evidence type="ECO:0000256" key="9">
    <source>
        <dbReference type="PROSITE-ProRule" id="PRU00192"/>
    </source>
</evidence>
<dbReference type="SUPFAM" id="SSF53383">
    <property type="entry name" value="PLP-dependent transferases"/>
    <property type="match status" value="1"/>
</dbReference>
<dbReference type="SMART" id="SM00326">
    <property type="entry name" value="SH3"/>
    <property type="match status" value="1"/>
</dbReference>
<organism evidence="15 16">
    <name type="scientific">Parasitella parasitica</name>
    <dbReference type="NCBI Taxonomy" id="35722"/>
    <lineage>
        <taxon>Eukaryota</taxon>
        <taxon>Fungi</taxon>
        <taxon>Fungi incertae sedis</taxon>
        <taxon>Mucoromycota</taxon>
        <taxon>Mucoromycotina</taxon>
        <taxon>Mucoromycetes</taxon>
        <taxon>Mucorales</taxon>
        <taxon>Mucorineae</taxon>
        <taxon>Mucoraceae</taxon>
        <taxon>Parasitella</taxon>
    </lineage>
</organism>
<dbReference type="InterPro" id="IPR001895">
    <property type="entry name" value="RASGEF_cat_dom"/>
</dbReference>
<dbReference type="InterPro" id="IPR036028">
    <property type="entry name" value="SH3-like_dom_sf"/>
</dbReference>
<dbReference type="SMART" id="SM00147">
    <property type="entry name" value="RasGEF"/>
    <property type="match status" value="1"/>
</dbReference>
<feature type="compositionally biased region" description="Low complexity" evidence="10">
    <location>
        <begin position="558"/>
        <end position="573"/>
    </location>
</feature>
<keyword evidence="6" id="KW-0456">Lyase</keyword>
<dbReference type="PROSITE" id="PS50020">
    <property type="entry name" value="WW_DOMAIN_2"/>
    <property type="match status" value="1"/>
</dbReference>
<feature type="region of interest" description="Disordered" evidence="10">
    <location>
        <begin position="1200"/>
        <end position="1252"/>
    </location>
</feature>
<accession>A0A0B7NV82</accession>
<dbReference type="GO" id="GO:0005085">
    <property type="term" value="F:guanyl-nucleotide exchange factor activity"/>
    <property type="evidence" value="ECO:0007669"/>
    <property type="project" value="UniProtKB-KW"/>
</dbReference>
<dbReference type="GO" id="GO:0005737">
    <property type="term" value="C:cytoplasm"/>
    <property type="evidence" value="ECO:0007669"/>
    <property type="project" value="TreeGrafter"/>
</dbReference>
<comment type="cofactor">
    <cofactor evidence="1 7">
        <name>pyridoxal 5'-phosphate</name>
        <dbReference type="ChEBI" id="CHEBI:597326"/>
    </cofactor>
</comment>
<evidence type="ECO:0000313" key="16">
    <source>
        <dbReference type="Proteomes" id="UP000054107"/>
    </source>
</evidence>
<evidence type="ECO:0000256" key="4">
    <source>
        <dbReference type="ARBA" id="ARBA00022793"/>
    </source>
</evidence>
<feature type="compositionally biased region" description="Low complexity" evidence="10">
    <location>
        <begin position="658"/>
        <end position="669"/>
    </location>
</feature>
<feature type="domain" description="SH3" evidence="11">
    <location>
        <begin position="494"/>
        <end position="553"/>
    </location>
</feature>
<dbReference type="EMBL" id="LN734014">
    <property type="protein sequence ID" value="CEP19188.1"/>
    <property type="molecule type" value="Genomic_DNA"/>
</dbReference>
<evidence type="ECO:0000256" key="2">
    <source>
        <dbReference type="ARBA" id="ARBA00009533"/>
    </source>
</evidence>
<keyword evidence="4" id="KW-0210">Decarboxylase</keyword>
<evidence type="ECO:0000259" key="12">
    <source>
        <dbReference type="PROSITE" id="PS50009"/>
    </source>
</evidence>
<dbReference type="GO" id="GO:0019752">
    <property type="term" value="P:carboxylic acid metabolic process"/>
    <property type="evidence" value="ECO:0007669"/>
    <property type="project" value="InterPro"/>
</dbReference>
<feature type="region of interest" description="Disordered" evidence="10">
    <location>
        <begin position="1129"/>
        <end position="1167"/>
    </location>
</feature>
<comment type="similarity">
    <text evidence="2">Belongs to the group II decarboxylase family.</text>
</comment>
<dbReference type="InterPro" id="IPR015421">
    <property type="entry name" value="PyrdxlP-dep_Trfase_major"/>
</dbReference>
<evidence type="ECO:0000259" key="11">
    <source>
        <dbReference type="PROSITE" id="PS50002"/>
    </source>
</evidence>
<evidence type="ECO:0000256" key="7">
    <source>
        <dbReference type="PIRSR" id="PIRSR602129-50"/>
    </source>
</evidence>
<dbReference type="Pfam" id="PF25006">
    <property type="entry name" value="DUF7783"/>
    <property type="match status" value="1"/>
</dbReference>
<evidence type="ECO:0008006" key="17">
    <source>
        <dbReference type="Google" id="ProtNLM"/>
    </source>
</evidence>
<feature type="compositionally biased region" description="Polar residues" evidence="10">
    <location>
        <begin position="1241"/>
        <end position="1252"/>
    </location>
</feature>
<dbReference type="CDD" id="cd00155">
    <property type="entry name" value="RasGEF"/>
    <property type="match status" value="1"/>
</dbReference>
<feature type="region of interest" description="Disordered" evidence="10">
    <location>
        <begin position="723"/>
        <end position="758"/>
    </location>
</feature>
<dbReference type="OrthoDB" id="546434at2759"/>
<dbReference type="InterPro" id="IPR001202">
    <property type="entry name" value="WW_dom"/>
</dbReference>
<proteinExistence type="inferred from homology"/>
<dbReference type="InterPro" id="IPR023578">
    <property type="entry name" value="Ras_GEF_dom_sf"/>
</dbReference>
<dbReference type="InterPro" id="IPR015424">
    <property type="entry name" value="PyrdxlP-dep_Trfase"/>
</dbReference>
<feature type="compositionally biased region" description="Low complexity" evidence="10">
    <location>
        <begin position="740"/>
        <end position="752"/>
    </location>
</feature>
<feature type="region of interest" description="Disordered" evidence="10">
    <location>
        <begin position="645"/>
        <end position="669"/>
    </location>
</feature>
<dbReference type="Proteomes" id="UP000054107">
    <property type="component" value="Unassembled WGS sequence"/>
</dbReference>
<dbReference type="Pfam" id="PF00018">
    <property type="entry name" value="SH3_1"/>
    <property type="match status" value="1"/>
</dbReference>
<feature type="domain" description="Ras-GEF" evidence="12">
    <location>
        <begin position="1439"/>
        <end position="1680"/>
    </location>
</feature>
<dbReference type="GO" id="GO:0016831">
    <property type="term" value="F:carboxy-lyase activity"/>
    <property type="evidence" value="ECO:0007669"/>
    <property type="project" value="UniProtKB-KW"/>
</dbReference>
<dbReference type="Gene3D" id="1.10.840.10">
    <property type="entry name" value="Ras guanine-nucleotide exchange factors catalytic domain"/>
    <property type="match status" value="1"/>
</dbReference>
<feature type="modified residue" description="N6-(pyridoxal phosphate)lysine" evidence="7">
    <location>
        <position position="312"/>
    </location>
</feature>
<dbReference type="CDD" id="cd00201">
    <property type="entry name" value="WW"/>
    <property type="match status" value="1"/>
</dbReference>
<dbReference type="SUPFAM" id="SSF50044">
    <property type="entry name" value="SH3-domain"/>
    <property type="match status" value="1"/>
</dbReference>
<dbReference type="SUPFAM" id="SSF48366">
    <property type="entry name" value="Ras GEF"/>
    <property type="match status" value="1"/>
</dbReference>
<dbReference type="InterPro" id="IPR001452">
    <property type="entry name" value="SH3_domain"/>
</dbReference>
<name>A0A0B7NV82_9FUNG</name>
<protein>
    <recommendedName>
        <fullName evidence="17">Ras GEF</fullName>
    </recommendedName>
</protein>
<dbReference type="Gene3D" id="2.30.30.40">
    <property type="entry name" value="SH3 Domains"/>
    <property type="match status" value="1"/>
</dbReference>
<evidence type="ECO:0000256" key="10">
    <source>
        <dbReference type="SAM" id="MobiDB-lite"/>
    </source>
</evidence>
<dbReference type="PROSITE" id="PS50002">
    <property type="entry name" value="SH3"/>
    <property type="match status" value="1"/>
</dbReference>
<dbReference type="InterPro" id="IPR036964">
    <property type="entry name" value="RASGEF_cat_dom_sf"/>
</dbReference>
<dbReference type="Pfam" id="PF00282">
    <property type="entry name" value="Pyridoxal_deC"/>
    <property type="match status" value="1"/>
</dbReference>
<evidence type="ECO:0000259" key="13">
    <source>
        <dbReference type="PROSITE" id="PS50020"/>
    </source>
</evidence>
<dbReference type="PROSITE" id="PS00720">
    <property type="entry name" value="RASGEF"/>
    <property type="match status" value="1"/>
</dbReference>
<keyword evidence="3 9" id="KW-0728">SH3 domain</keyword>
<dbReference type="PROSITE" id="PS50009">
    <property type="entry name" value="RASGEF_CAT"/>
    <property type="match status" value="1"/>
</dbReference>
<dbReference type="SMART" id="SM00229">
    <property type="entry name" value="RasGEFN"/>
    <property type="match status" value="1"/>
</dbReference>
<dbReference type="GO" id="GO:0007264">
    <property type="term" value="P:small GTPase-mediated signal transduction"/>
    <property type="evidence" value="ECO:0007669"/>
    <property type="project" value="InterPro"/>
</dbReference>
<evidence type="ECO:0000313" key="15">
    <source>
        <dbReference type="EMBL" id="CEP19188.1"/>
    </source>
</evidence>
<feature type="region of interest" description="Disordered" evidence="10">
    <location>
        <begin position="558"/>
        <end position="618"/>
    </location>
</feature>
<dbReference type="STRING" id="35722.A0A0B7NV82"/>
<dbReference type="InterPro" id="IPR056685">
    <property type="entry name" value="DUF7783"/>
</dbReference>
<reference evidence="15 16" key="1">
    <citation type="submission" date="2014-09" db="EMBL/GenBank/DDBJ databases">
        <authorList>
            <person name="Ellenberger Sabrina"/>
        </authorList>
    </citation>
    <scope>NUCLEOTIDE SEQUENCE [LARGE SCALE GENOMIC DNA]</scope>
    <source>
        <strain evidence="15 16">CBS 412.66</strain>
    </source>
</reference>
<feature type="domain" description="WW" evidence="13">
    <location>
        <begin position="694"/>
        <end position="727"/>
    </location>
</feature>
<dbReference type="CDD" id="cd11883">
    <property type="entry name" value="SH3_Sdc25"/>
    <property type="match status" value="1"/>
</dbReference>
<dbReference type="InterPro" id="IPR000651">
    <property type="entry name" value="Ras-like_Gua-exchang_fac_N"/>
</dbReference>